<keyword evidence="1" id="KW-1133">Transmembrane helix</keyword>
<feature type="transmembrane region" description="Helical" evidence="1">
    <location>
        <begin position="34"/>
        <end position="56"/>
    </location>
</feature>
<name>A0AAU7Q3F1_9RICK</name>
<accession>A0AAU7Q3F1</accession>
<protein>
    <submittedName>
        <fullName evidence="2">Uncharacterized protein</fullName>
    </submittedName>
</protein>
<reference evidence="2" key="1">
    <citation type="submission" date="2024-06" db="EMBL/GenBank/DDBJ databases">
        <authorList>
            <person name="Dussert Y."/>
            <person name="Peccoud J."/>
            <person name="Pigeault R."/>
        </authorList>
    </citation>
    <scope>NUCLEOTIDE SEQUENCE</scope>
    <source>
        <strain evidence="2">WArc</strain>
    </source>
</reference>
<sequence>MYVCLLVYSIVSVLGVLAWWLSFDTSSPLAMGGIAGSTVPVLLAILHIGCLLYKLCKRDPIGENHEKAAILLSITISASAIIGIILTAGIAAVFPNPIIGFTLINGMIALIAPILGFFATVAIARCADETAITSVAGAISIIDSTYVKISQEEEVDKCITFPGEEVNKSITSPIVEEVFSAKETAV</sequence>
<keyword evidence="1" id="KW-0812">Transmembrane</keyword>
<dbReference type="EMBL" id="CP157942">
    <property type="protein sequence ID" value="XBS66736.1"/>
    <property type="molecule type" value="Genomic_DNA"/>
</dbReference>
<evidence type="ECO:0000313" key="2">
    <source>
        <dbReference type="EMBL" id="XBS66736.1"/>
    </source>
</evidence>
<gene>
    <name evidence="2" type="ORF">ABLO99_05850</name>
</gene>
<proteinExistence type="predicted"/>
<feature type="transmembrane region" description="Helical" evidence="1">
    <location>
        <begin position="98"/>
        <end position="124"/>
    </location>
</feature>
<dbReference type="AlphaFoldDB" id="A0AAU7Q3F1"/>
<evidence type="ECO:0000256" key="1">
    <source>
        <dbReference type="SAM" id="Phobius"/>
    </source>
</evidence>
<organism evidence="2">
    <name type="scientific">Wolbachia endosymbiont of Armadillidium arcangelii</name>
    <dbReference type="NCBI Taxonomy" id="3158571"/>
    <lineage>
        <taxon>Bacteria</taxon>
        <taxon>Pseudomonadati</taxon>
        <taxon>Pseudomonadota</taxon>
        <taxon>Alphaproteobacteria</taxon>
        <taxon>Rickettsiales</taxon>
        <taxon>Anaplasmataceae</taxon>
        <taxon>Wolbachieae</taxon>
        <taxon>Wolbachia</taxon>
    </lineage>
</organism>
<dbReference type="RefSeq" id="WP_349967185.1">
    <property type="nucleotide sequence ID" value="NZ_CP157942.1"/>
</dbReference>
<keyword evidence="1" id="KW-0472">Membrane</keyword>
<feature type="transmembrane region" description="Helical" evidence="1">
    <location>
        <begin position="68"/>
        <end position="92"/>
    </location>
</feature>